<dbReference type="EMBL" id="POUT01000007">
    <property type="protein sequence ID" value="PNG09188.1"/>
    <property type="molecule type" value="Genomic_DNA"/>
</dbReference>
<protein>
    <submittedName>
        <fullName evidence="4">Histone acetyltransferase</fullName>
    </submittedName>
</protein>
<evidence type="ECO:0000259" key="3">
    <source>
        <dbReference type="PROSITE" id="PS51186"/>
    </source>
</evidence>
<accession>A0A2N8T368</accession>
<keyword evidence="2" id="KW-0012">Acyltransferase</keyword>
<dbReference type="Gene3D" id="3.40.630.30">
    <property type="match status" value="1"/>
</dbReference>
<dbReference type="CDD" id="cd04301">
    <property type="entry name" value="NAT_SF"/>
    <property type="match status" value="1"/>
</dbReference>
<dbReference type="Proteomes" id="UP000236023">
    <property type="component" value="Unassembled WGS sequence"/>
</dbReference>
<name>A0A2N8T368_STUST</name>
<organism evidence="4 5">
    <name type="scientific">Stutzerimonas stutzeri</name>
    <name type="common">Pseudomonas stutzeri</name>
    <dbReference type="NCBI Taxonomy" id="316"/>
    <lineage>
        <taxon>Bacteria</taxon>
        <taxon>Pseudomonadati</taxon>
        <taxon>Pseudomonadota</taxon>
        <taxon>Gammaproteobacteria</taxon>
        <taxon>Pseudomonadales</taxon>
        <taxon>Pseudomonadaceae</taxon>
        <taxon>Stutzerimonas</taxon>
    </lineage>
</organism>
<dbReference type="GO" id="GO:0016747">
    <property type="term" value="F:acyltransferase activity, transferring groups other than amino-acyl groups"/>
    <property type="evidence" value="ECO:0007669"/>
    <property type="project" value="InterPro"/>
</dbReference>
<dbReference type="InterPro" id="IPR050832">
    <property type="entry name" value="Bact_Acetyltransf"/>
</dbReference>
<feature type="domain" description="N-acetyltransferase" evidence="3">
    <location>
        <begin position="1"/>
        <end position="160"/>
    </location>
</feature>
<dbReference type="PANTHER" id="PTHR43877:SF1">
    <property type="entry name" value="ACETYLTRANSFERASE"/>
    <property type="match status" value="1"/>
</dbReference>
<evidence type="ECO:0000256" key="2">
    <source>
        <dbReference type="ARBA" id="ARBA00023315"/>
    </source>
</evidence>
<evidence type="ECO:0000313" key="5">
    <source>
        <dbReference type="Proteomes" id="UP000236023"/>
    </source>
</evidence>
<evidence type="ECO:0000256" key="1">
    <source>
        <dbReference type="ARBA" id="ARBA00022679"/>
    </source>
</evidence>
<proteinExistence type="predicted"/>
<evidence type="ECO:0000313" key="4">
    <source>
        <dbReference type="EMBL" id="PNG09188.1"/>
    </source>
</evidence>
<comment type="caution">
    <text evidence="4">The sequence shown here is derived from an EMBL/GenBank/DDBJ whole genome shotgun (WGS) entry which is preliminary data.</text>
</comment>
<dbReference type="RefSeq" id="WP_102894854.1">
    <property type="nucleotide sequence ID" value="NZ_JAMOHU010000035.1"/>
</dbReference>
<keyword evidence="1 4" id="KW-0808">Transferase</keyword>
<dbReference type="PROSITE" id="PS51186">
    <property type="entry name" value="GNAT"/>
    <property type="match status" value="1"/>
</dbReference>
<dbReference type="SUPFAM" id="SSF55729">
    <property type="entry name" value="Acyl-CoA N-acyltransferases (Nat)"/>
    <property type="match status" value="1"/>
</dbReference>
<sequence length="161" mass="17796">MQERDIPAVLAIQEQCYAAEVLEEEAVIRSRLAACPQLAWVAEDARGVCGYLFAYRSRLGKVTPLDGEFQPHDEADCLYLHDLAVASRAAGCGIGPALVRHNLQQARSAKLRYSALVSVQDSAGFWSRLGYAAHDELEPRQADNLASYRIPAVYMVQSLHH</sequence>
<reference evidence="4 5" key="1">
    <citation type="submission" date="2018-01" db="EMBL/GenBank/DDBJ databases">
        <title>Denitrification phenotypes of diverse strains of Pseudomonas stutzeri.</title>
        <authorList>
            <person name="Milligan D.A."/>
            <person name="Bergaust L."/>
            <person name="Bakken L.R."/>
            <person name="Frostegard A."/>
        </authorList>
    </citation>
    <scope>NUCLEOTIDE SEQUENCE [LARGE SCALE GENOMIC DNA]</scope>
    <source>
        <strain evidence="4 5">24a75</strain>
    </source>
</reference>
<dbReference type="Pfam" id="PF00583">
    <property type="entry name" value="Acetyltransf_1"/>
    <property type="match status" value="1"/>
</dbReference>
<dbReference type="InterPro" id="IPR000182">
    <property type="entry name" value="GNAT_dom"/>
</dbReference>
<dbReference type="InterPro" id="IPR016181">
    <property type="entry name" value="Acyl_CoA_acyltransferase"/>
</dbReference>
<dbReference type="AlphaFoldDB" id="A0A2N8T368"/>
<dbReference type="PANTHER" id="PTHR43877">
    <property type="entry name" value="AMINOALKYLPHOSPHONATE N-ACETYLTRANSFERASE-RELATED-RELATED"/>
    <property type="match status" value="1"/>
</dbReference>
<gene>
    <name evidence="4" type="ORF">CXK94_13240</name>
</gene>